<gene>
    <name evidence="4" type="primary">infC</name>
    <name evidence="9" type="ORF">PX52LOC_00571</name>
</gene>
<organism evidence="9 10">
    <name type="scientific">Limnoglobus roseus</name>
    <dbReference type="NCBI Taxonomy" id="2598579"/>
    <lineage>
        <taxon>Bacteria</taxon>
        <taxon>Pseudomonadati</taxon>
        <taxon>Planctomycetota</taxon>
        <taxon>Planctomycetia</taxon>
        <taxon>Gemmatales</taxon>
        <taxon>Gemmataceae</taxon>
        <taxon>Limnoglobus</taxon>
    </lineage>
</organism>
<evidence type="ECO:0000259" key="8">
    <source>
        <dbReference type="Pfam" id="PF05198"/>
    </source>
</evidence>
<keyword evidence="2 4" id="KW-0396">Initiation factor</keyword>
<comment type="subcellular location">
    <subcellularLocation>
        <location evidence="4">Cytoplasm</location>
    </subcellularLocation>
</comment>
<dbReference type="HAMAP" id="MF_00080">
    <property type="entry name" value="IF_3"/>
    <property type="match status" value="1"/>
</dbReference>
<dbReference type="Pfam" id="PF05198">
    <property type="entry name" value="IF3_N"/>
    <property type="match status" value="1"/>
</dbReference>
<feature type="compositionally biased region" description="Low complexity" evidence="6">
    <location>
        <begin position="219"/>
        <end position="231"/>
    </location>
</feature>
<sequence length="238" mass="25935">MNEQIRISPIRLIGADAEQHGIVPTLQALEMAREAGMDLVEIVPTERPPVCKIMDYGKHKYAQSKKAHQKTHQQKLKELRVRPKTGTHDVETRLNQARGFLQHGDKVQLKVQFRGREMQHIEEGRRIIDGMVEALLEVCKVESPPRMEGKQMTALLAPKGTGAAAKPQKKPEKKPEPKPAIKPPGEAGAKPPEAATKPTDGKPPEAKPAMKPDGPAKPPEATAKPPEAKPAAPKPPGG</sequence>
<dbReference type="KEGG" id="lrs:PX52LOC_00571"/>
<dbReference type="PANTHER" id="PTHR10938">
    <property type="entry name" value="TRANSLATION INITIATION FACTOR IF-3"/>
    <property type="match status" value="1"/>
</dbReference>
<dbReference type="InterPro" id="IPR019814">
    <property type="entry name" value="Translation_initiation_fac_3_N"/>
</dbReference>
<dbReference type="AlphaFoldDB" id="A0A5C1A5T8"/>
<keyword evidence="4" id="KW-0963">Cytoplasm</keyword>
<feature type="compositionally biased region" description="Basic and acidic residues" evidence="6">
    <location>
        <begin position="169"/>
        <end position="179"/>
    </location>
</feature>
<dbReference type="InterPro" id="IPR036787">
    <property type="entry name" value="T_IF-3_N_sf"/>
</dbReference>
<dbReference type="NCBIfam" id="TIGR00168">
    <property type="entry name" value="infC"/>
    <property type="match status" value="1"/>
</dbReference>
<dbReference type="InterPro" id="IPR019815">
    <property type="entry name" value="Translation_initiation_fac_3_C"/>
</dbReference>
<evidence type="ECO:0000256" key="5">
    <source>
        <dbReference type="NCBIfam" id="TIGR00168"/>
    </source>
</evidence>
<dbReference type="GO" id="GO:0043022">
    <property type="term" value="F:ribosome binding"/>
    <property type="evidence" value="ECO:0007669"/>
    <property type="project" value="UniProtKB-ARBA"/>
</dbReference>
<comment type="subunit">
    <text evidence="4">Monomer.</text>
</comment>
<dbReference type="GO" id="GO:0016020">
    <property type="term" value="C:membrane"/>
    <property type="evidence" value="ECO:0007669"/>
    <property type="project" value="TreeGrafter"/>
</dbReference>
<proteinExistence type="inferred from homology"/>
<dbReference type="GO" id="GO:0032790">
    <property type="term" value="P:ribosome disassembly"/>
    <property type="evidence" value="ECO:0007669"/>
    <property type="project" value="TreeGrafter"/>
</dbReference>
<feature type="region of interest" description="Disordered" evidence="6">
    <location>
        <begin position="145"/>
        <end position="238"/>
    </location>
</feature>
<keyword evidence="10" id="KW-1185">Reference proteome</keyword>
<evidence type="ECO:0000256" key="4">
    <source>
        <dbReference type="HAMAP-Rule" id="MF_00080"/>
    </source>
</evidence>
<keyword evidence="3 4" id="KW-0648">Protein biosynthesis</keyword>
<feature type="compositionally biased region" description="Low complexity" evidence="6">
    <location>
        <begin position="183"/>
        <end position="198"/>
    </location>
</feature>
<evidence type="ECO:0000256" key="6">
    <source>
        <dbReference type="SAM" id="MobiDB-lite"/>
    </source>
</evidence>
<comment type="function">
    <text evidence="4">IF-3 binds to the 30S ribosomal subunit and shifts the equilibrium between 70S ribosomes and their 50S and 30S subunits in favor of the free subunits, thus enhancing the availability of 30S subunits on which protein synthesis initiation begins.</text>
</comment>
<dbReference type="SUPFAM" id="SSF55200">
    <property type="entry name" value="Translation initiation factor IF3, C-terminal domain"/>
    <property type="match status" value="1"/>
</dbReference>
<feature type="domain" description="Translation initiation factor 3 N-terminal" evidence="8">
    <location>
        <begin position="1"/>
        <end position="69"/>
    </location>
</feature>
<name>A0A5C1A5T8_9BACT</name>
<dbReference type="InterPro" id="IPR001288">
    <property type="entry name" value="Translation_initiation_fac_3"/>
</dbReference>
<evidence type="ECO:0000313" key="9">
    <source>
        <dbReference type="EMBL" id="QEL13713.1"/>
    </source>
</evidence>
<comment type="similarity">
    <text evidence="1 4">Belongs to the IF-3 family.</text>
</comment>
<dbReference type="Proteomes" id="UP000324974">
    <property type="component" value="Chromosome"/>
</dbReference>
<evidence type="ECO:0000256" key="1">
    <source>
        <dbReference type="ARBA" id="ARBA00005439"/>
    </source>
</evidence>
<dbReference type="SUPFAM" id="SSF54364">
    <property type="entry name" value="Translation initiation factor IF3, N-terminal domain"/>
    <property type="match status" value="1"/>
</dbReference>
<dbReference type="Gene3D" id="3.10.20.80">
    <property type="entry name" value="Translation initiation factor 3 (IF-3), N-terminal domain"/>
    <property type="match status" value="1"/>
</dbReference>
<dbReference type="FunFam" id="3.10.20.80:FF:000001">
    <property type="entry name" value="Translation initiation factor IF-3"/>
    <property type="match status" value="1"/>
</dbReference>
<protein>
    <recommendedName>
        <fullName evidence="4 5">Translation initiation factor IF-3</fullName>
    </recommendedName>
</protein>
<dbReference type="InterPro" id="IPR036788">
    <property type="entry name" value="T_IF-3_C_sf"/>
</dbReference>
<accession>A0A5C1A5T8</accession>
<reference evidence="10" key="1">
    <citation type="submission" date="2019-08" db="EMBL/GenBank/DDBJ databases">
        <title>Limnoglobus roseus gen. nov., sp. nov., a novel freshwater planctomycete with a giant genome from the family Gemmataceae.</title>
        <authorList>
            <person name="Kulichevskaya I.S."/>
            <person name="Naumoff D.G."/>
            <person name="Miroshnikov K."/>
            <person name="Ivanova A."/>
            <person name="Philippov D.A."/>
            <person name="Hakobyan A."/>
            <person name="Rijpstra I.C."/>
            <person name="Sinninghe Damste J.S."/>
            <person name="Liesack W."/>
            <person name="Dedysh S.N."/>
        </authorList>
    </citation>
    <scope>NUCLEOTIDE SEQUENCE [LARGE SCALE GENOMIC DNA]</scope>
    <source>
        <strain evidence="10">PX52</strain>
    </source>
</reference>
<evidence type="ECO:0000259" key="7">
    <source>
        <dbReference type="Pfam" id="PF00707"/>
    </source>
</evidence>
<evidence type="ECO:0000313" key="10">
    <source>
        <dbReference type="Proteomes" id="UP000324974"/>
    </source>
</evidence>
<evidence type="ECO:0000256" key="3">
    <source>
        <dbReference type="ARBA" id="ARBA00022917"/>
    </source>
</evidence>
<dbReference type="RefSeq" id="WP_218575272.1">
    <property type="nucleotide sequence ID" value="NZ_CP042425.1"/>
</dbReference>
<feature type="domain" description="Translation initiation factor 3 C-terminal" evidence="7">
    <location>
        <begin position="75"/>
        <end position="159"/>
    </location>
</feature>
<dbReference type="EMBL" id="CP042425">
    <property type="protein sequence ID" value="QEL13713.1"/>
    <property type="molecule type" value="Genomic_DNA"/>
</dbReference>
<dbReference type="GO" id="GO:0003743">
    <property type="term" value="F:translation initiation factor activity"/>
    <property type="evidence" value="ECO:0007669"/>
    <property type="project" value="UniProtKB-UniRule"/>
</dbReference>
<feature type="compositionally biased region" description="Basic and acidic residues" evidence="6">
    <location>
        <begin position="199"/>
        <end position="210"/>
    </location>
</feature>
<dbReference type="Gene3D" id="3.30.110.10">
    <property type="entry name" value="Translation initiation factor 3 (IF-3), C-terminal domain"/>
    <property type="match status" value="1"/>
</dbReference>
<dbReference type="GO" id="GO:0005829">
    <property type="term" value="C:cytosol"/>
    <property type="evidence" value="ECO:0007669"/>
    <property type="project" value="TreeGrafter"/>
</dbReference>
<dbReference type="PANTHER" id="PTHR10938:SF0">
    <property type="entry name" value="TRANSLATION INITIATION FACTOR IF-3, MITOCHONDRIAL"/>
    <property type="match status" value="1"/>
</dbReference>
<dbReference type="FunFam" id="3.30.110.10:FF:000001">
    <property type="entry name" value="Translation initiation factor IF-3"/>
    <property type="match status" value="1"/>
</dbReference>
<evidence type="ECO:0000256" key="2">
    <source>
        <dbReference type="ARBA" id="ARBA00022540"/>
    </source>
</evidence>
<dbReference type="Pfam" id="PF00707">
    <property type="entry name" value="IF3_C"/>
    <property type="match status" value="1"/>
</dbReference>